<dbReference type="STRING" id="717962.CC1_21000"/>
<organism evidence="1 2">
    <name type="scientific">Coprococcus catus GD/7</name>
    <dbReference type="NCBI Taxonomy" id="717962"/>
    <lineage>
        <taxon>Bacteria</taxon>
        <taxon>Bacillati</taxon>
        <taxon>Bacillota</taxon>
        <taxon>Clostridia</taxon>
        <taxon>Lachnospirales</taxon>
        <taxon>Lachnospiraceae</taxon>
        <taxon>Coprococcus</taxon>
    </lineage>
</organism>
<dbReference type="AlphaFoldDB" id="D4J8Z2"/>
<name>D4J8Z2_9FIRM</name>
<dbReference type="EMBL" id="FP929038">
    <property type="protein sequence ID" value="CBK80813.1"/>
    <property type="molecule type" value="Genomic_DNA"/>
</dbReference>
<proteinExistence type="predicted"/>
<reference evidence="1 2" key="2">
    <citation type="submission" date="2010-03" db="EMBL/GenBank/DDBJ databases">
        <authorList>
            <person name="Pajon A."/>
        </authorList>
    </citation>
    <scope>NUCLEOTIDE SEQUENCE [LARGE SCALE GENOMIC DNA]</scope>
    <source>
        <strain evidence="1 2">GD/7</strain>
    </source>
</reference>
<evidence type="ECO:0000313" key="1">
    <source>
        <dbReference type="EMBL" id="CBK80813.1"/>
    </source>
</evidence>
<protein>
    <recommendedName>
        <fullName evidence="3">Restriction endonuclease subunit M</fullName>
    </recommendedName>
</protein>
<dbReference type="Proteomes" id="UP000008798">
    <property type="component" value="Chromosome"/>
</dbReference>
<dbReference type="HOGENOM" id="CLU_071840_0_0_9"/>
<dbReference type="PATRIC" id="fig|717962.3.peg.1992"/>
<reference evidence="1 2" key="1">
    <citation type="submission" date="2010-03" db="EMBL/GenBank/DDBJ databases">
        <title>The genome sequence of Coprococcus catus GD/7.</title>
        <authorList>
            <consortium name="metaHIT consortium -- http://www.metahit.eu/"/>
            <person name="Pajon A."/>
            <person name="Turner K."/>
            <person name="Parkhill J."/>
            <person name="Duncan S."/>
            <person name="Flint H."/>
        </authorList>
    </citation>
    <scope>NUCLEOTIDE SEQUENCE [LARGE SCALE GENOMIC DNA]</scope>
    <source>
        <strain evidence="1 2">GD/7</strain>
    </source>
</reference>
<accession>D4J8Z2</accession>
<sequence>MDVIEYIRKEDFMSDLIDLKSHPVSVALNLLLRDRTTEKNIIFATDAYDGVDFTMPITKKILSGNSVDIRPRVSKSMEEQVLRTRKKAEVFTPSWICNKMNNHCDTEWFGRENVFNVEQDREWITTEDKIEFPDGKSWKDYVDSKRLEITCGEAPYLVSRYDAATGEIIPIHNRIGILDRKLRIINENTQTRKTWNQWVYRAFESVYGYEYQGDNLLIARINLLETFCEYTRDRWNEEPTDSSLKRIADIISWNLWQMDGIHGVIPYVGAVCEQKDENEPHQMTMFEIMGIADESEPEPEEVLPETIDCKIYDWREDKSVMYKSMNEG</sequence>
<gene>
    <name evidence="1" type="ORF">CC1_21000</name>
</gene>
<dbReference type="KEGG" id="cct:CC1_21000"/>
<evidence type="ECO:0008006" key="3">
    <source>
        <dbReference type="Google" id="ProtNLM"/>
    </source>
</evidence>
<evidence type="ECO:0000313" key="2">
    <source>
        <dbReference type="Proteomes" id="UP000008798"/>
    </source>
</evidence>